<dbReference type="AlphaFoldDB" id="A0A2I4PEQ6"/>
<keyword evidence="1" id="KW-0812">Transmembrane</keyword>
<keyword evidence="1" id="KW-0472">Membrane</keyword>
<reference evidence="2" key="1">
    <citation type="submission" date="2016-07" db="EMBL/GenBank/DDBJ databases">
        <title>Mitochondrial genome evolution in stichotrich ciliates.</title>
        <authorList>
            <person name="Chen X."/>
            <person name="Landweber L."/>
        </authorList>
    </citation>
    <scope>NUCLEOTIDE SEQUENCE</scope>
</reference>
<protein>
    <submittedName>
        <fullName evidence="2">Orf584</fullName>
    </submittedName>
</protein>
<geneLocation type="mitochondrion" evidence="2"/>
<organism evidence="2">
    <name type="scientific">Laurentiella strenua</name>
    <dbReference type="NCBI Taxonomy" id="114681"/>
    <lineage>
        <taxon>Eukaryota</taxon>
        <taxon>Sar</taxon>
        <taxon>Alveolata</taxon>
        <taxon>Ciliophora</taxon>
        <taxon>Intramacronucleata</taxon>
        <taxon>Spirotrichea</taxon>
        <taxon>Stichotrichia</taxon>
        <taxon>Sporadotrichida</taxon>
        <taxon>Oxytrichidae</taxon>
        <taxon>Stylonychinae</taxon>
        <taxon>Laurentiella</taxon>
    </lineage>
</organism>
<sequence length="185" mass="22270">MVLIIYLNFERLATKIFTNWSSVRDKKKTLIFLKYHYHILKIKKQKLKLGTVAFEIRQHFYGEVPLMETMEMRYIRQDNTIADELKLENRLNALKWKWNFSNIGAFIIVFFIAFTLFKYYLTLWYIETFPAFAIREERYDILVDYTFTSVFSVPSFISIAVKFKAVNLMLINYLVNCSINFNLLF</sequence>
<feature type="transmembrane region" description="Helical" evidence="1">
    <location>
        <begin position="141"/>
        <end position="161"/>
    </location>
</feature>
<feature type="transmembrane region" description="Helical" evidence="1">
    <location>
        <begin position="100"/>
        <end position="121"/>
    </location>
</feature>
<keyword evidence="1" id="KW-1133">Transmembrane helix</keyword>
<dbReference type="EMBL" id="KX529838">
    <property type="protein sequence ID" value="APW82410.1"/>
    <property type="molecule type" value="Genomic_DNA"/>
</dbReference>
<evidence type="ECO:0000313" key="2">
    <source>
        <dbReference type="EMBL" id="APW82410.1"/>
    </source>
</evidence>
<keyword evidence="2" id="KW-0496">Mitochondrion</keyword>
<gene>
    <name evidence="2" type="primary">orf584</name>
</gene>
<accession>A0A2I4PEQ6</accession>
<proteinExistence type="predicted"/>
<name>A0A2I4PEQ6_9SPIT</name>
<evidence type="ECO:0000256" key="1">
    <source>
        <dbReference type="SAM" id="Phobius"/>
    </source>
</evidence>